<feature type="region of interest" description="Disordered" evidence="1">
    <location>
        <begin position="1"/>
        <end position="54"/>
    </location>
</feature>
<name>A0A146LIC7_LYGHE</name>
<feature type="region of interest" description="Disordered" evidence="1">
    <location>
        <begin position="753"/>
        <end position="811"/>
    </location>
</feature>
<gene>
    <name evidence="2" type="ORF">g.52229</name>
</gene>
<feature type="region of interest" description="Disordered" evidence="1">
    <location>
        <begin position="547"/>
        <end position="567"/>
    </location>
</feature>
<feature type="compositionally biased region" description="Polar residues" evidence="1">
    <location>
        <begin position="1192"/>
        <end position="1201"/>
    </location>
</feature>
<evidence type="ECO:0000256" key="1">
    <source>
        <dbReference type="SAM" id="MobiDB-lite"/>
    </source>
</evidence>
<sequence length="1246" mass="136862">MKTSSQNPPTNRSEELKHCENHNNRNAGSGQKNSVEGIPLPSTSGDGTKDAEADGPSQVLAWVADASKEFTPKLASPDIKELENMISLYLAKVSSCISKCYVPNRAAKMKRCMNDVLMFFNFLYQEISEDKKTYSTYLDKMAELMAYYIDMEIQASSRAKENPLVIASKLTSSLFIFLDKSHDHILDSILKANNINKNFWELCSLIFSGVLKDTPNKIMSELTYVRYILAYKMWKRVVQGPDERKRVMSLASLRLKTPPQFVEKIRAGLLNGIIPKVPKKRCDVTTFLIQAKFDVKEKAKAFLKYISESKTNVMFVPAIPAIKTDIPLLVGYLPDFGPSLSLVKLDPPALEEENQRGKVDISGSRLMNELWTSVNHEASFREAIRMQNVTTFNKVDTRVVEKKKIHCVLKHKKVVRVLPRDNNVIGSKNSVDSQQADSQDVTIVLSDDSDKGHAEPVKVPRKSKLARFSRSPALGQSVPVVRLKQERLSPTRTEPTPEVPPPPKEVIFPIEVPIPQVVPKRPMMTPIQIKREIIDNDDCIIMESPEPPVPTEPEPVPENTEVPGLDHGGSVELEVAVSLKKADVGQPNSPYVAPISDKFTKDVIVTDKPCGLKEEKVLESPTKEKEINIRRDLFNKIKYPHECGQELTTDVPPKSLEPLSETDKVCVSVDNGKDESMAASPGAKSDNVLFDDEESSWSPSGSSQELIRNVVDTFISHYSPADDGETRLSSNNVTADSPLEANLVENNMPSCELFSEDGSPPAKRLRIDDLPSNPEDQVEEVVVEQKSTGGIISPEKPEEQPSKPNEDEEFPDPVLRAVHNNTCRWDHVVFVLQTKLRDVLPTNITTPIPSPVEIDPDTGRPVERCSCNQCVGNFKALVFNHKALVGFQNDVLKASRESEGEEGATNSAVASTTDQVEPKQEDDNLEHDDDGNGAAESGPQLPFKKRKALVSSEKDDGASPQYSDTSKDGLPSDYPSTPMLSIALLASSANSYASPPLPDTSVYSSMPPLVSGAETSYTSSVSGATNFSPTAMPSGYCSSGLSAQLGFPSAQPEAGFPYIASTETLNPASLPGGSSYNPTPSRMEQSISTGFEGSYNSAFPGGGFPSNPSHDLRSGYGSSTSRPPGGGFPPFSAVVPPLTNFPGNAARLQTHTVDTHHQVTEKPTRRATTARRFVTPAQLKQAFIAKDARSCSEASSYSEPVSHSRKHSSSTTEPRSSRAKKRTEHVFSQKREKLQKEKISKKKKKK</sequence>
<feature type="compositionally biased region" description="Polar residues" evidence="1">
    <location>
        <begin position="904"/>
        <end position="915"/>
    </location>
</feature>
<protein>
    <submittedName>
        <fullName evidence="2">Uncharacterized protein</fullName>
    </submittedName>
</protein>
<dbReference type="AlphaFoldDB" id="A0A146LIC7"/>
<feature type="region of interest" description="Disordered" evidence="1">
    <location>
        <begin position="896"/>
        <end position="974"/>
    </location>
</feature>
<feature type="compositionally biased region" description="Basic and acidic residues" evidence="1">
    <location>
        <begin position="1224"/>
        <end position="1238"/>
    </location>
</feature>
<dbReference type="EMBL" id="GDHC01010706">
    <property type="protein sequence ID" value="JAQ07923.1"/>
    <property type="molecule type" value="Transcribed_RNA"/>
</dbReference>
<accession>A0A146LIC7</accession>
<feature type="compositionally biased region" description="Basic and acidic residues" evidence="1">
    <location>
        <begin position="795"/>
        <end position="805"/>
    </location>
</feature>
<feature type="region of interest" description="Disordered" evidence="1">
    <location>
        <begin position="671"/>
        <end position="704"/>
    </location>
</feature>
<feature type="compositionally biased region" description="Pro residues" evidence="1">
    <location>
        <begin position="547"/>
        <end position="556"/>
    </location>
</feature>
<feature type="compositionally biased region" description="Polar residues" evidence="1">
    <location>
        <begin position="1"/>
        <end position="11"/>
    </location>
</feature>
<feature type="compositionally biased region" description="Polar residues" evidence="1">
    <location>
        <begin position="1080"/>
        <end position="1097"/>
    </location>
</feature>
<proteinExistence type="predicted"/>
<feature type="compositionally biased region" description="Low complexity" evidence="1">
    <location>
        <begin position="1114"/>
        <end position="1137"/>
    </location>
</feature>
<reference evidence="2" key="1">
    <citation type="journal article" date="2016" name="Gigascience">
        <title>De novo construction of an expanded transcriptome assembly for the western tarnished plant bug, Lygus hesperus.</title>
        <authorList>
            <person name="Tassone E.E."/>
            <person name="Geib S.M."/>
            <person name="Hall B."/>
            <person name="Fabrick J.A."/>
            <person name="Brent C.S."/>
            <person name="Hull J.J."/>
        </authorList>
    </citation>
    <scope>NUCLEOTIDE SEQUENCE</scope>
</reference>
<feature type="compositionally biased region" description="Polar residues" evidence="1">
    <location>
        <begin position="24"/>
        <end position="34"/>
    </location>
</feature>
<feature type="non-terminal residue" evidence="2">
    <location>
        <position position="1246"/>
    </location>
</feature>
<feature type="region of interest" description="Disordered" evidence="1">
    <location>
        <begin position="1080"/>
        <end position="1144"/>
    </location>
</feature>
<organism evidence="2">
    <name type="scientific">Lygus hesperus</name>
    <name type="common">Western plant bug</name>
    <dbReference type="NCBI Taxonomy" id="30085"/>
    <lineage>
        <taxon>Eukaryota</taxon>
        <taxon>Metazoa</taxon>
        <taxon>Ecdysozoa</taxon>
        <taxon>Arthropoda</taxon>
        <taxon>Hexapoda</taxon>
        <taxon>Insecta</taxon>
        <taxon>Pterygota</taxon>
        <taxon>Neoptera</taxon>
        <taxon>Paraneoptera</taxon>
        <taxon>Hemiptera</taxon>
        <taxon>Heteroptera</taxon>
        <taxon>Panheteroptera</taxon>
        <taxon>Cimicomorpha</taxon>
        <taxon>Miridae</taxon>
        <taxon>Mirini</taxon>
        <taxon>Lygus</taxon>
    </lineage>
</organism>
<evidence type="ECO:0000313" key="2">
    <source>
        <dbReference type="EMBL" id="JAQ07923.1"/>
    </source>
</evidence>
<feature type="region of interest" description="Disordered" evidence="1">
    <location>
        <begin position="1189"/>
        <end position="1246"/>
    </location>
</feature>
<feature type="compositionally biased region" description="Basic and acidic residues" evidence="1">
    <location>
        <begin position="12"/>
        <end position="23"/>
    </location>
</feature>